<feature type="region of interest" description="Disordered" evidence="14">
    <location>
        <begin position="224"/>
        <end position="263"/>
    </location>
</feature>
<dbReference type="EC" id="2.4.1.21" evidence="6"/>
<dbReference type="AlphaFoldDB" id="A0A9D4YW58"/>
<name>A0A9D4YW58_CHLVU</name>
<feature type="compositionally biased region" description="Polar residues" evidence="14">
    <location>
        <begin position="985"/>
        <end position="997"/>
    </location>
</feature>
<dbReference type="FunFam" id="3.40.50.2000:FF:000025">
    <property type="entry name" value="Starch synthase, chloroplastic/amyloplastic"/>
    <property type="match status" value="1"/>
</dbReference>
<keyword evidence="18" id="KW-1185">Reference proteome</keyword>
<comment type="caution">
    <text evidence="17">The sequence shown here is derived from an EMBL/GenBank/DDBJ whole genome shotgun (WGS) entry which is preliminary data.</text>
</comment>
<protein>
    <recommendedName>
        <fullName evidence="6">starch synthase</fullName>
        <ecNumber evidence="6">2.4.1.21</ecNumber>
    </recommendedName>
</protein>
<dbReference type="SUPFAM" id="SSF53756">
    <property type="entry name" value="UDP-Glycosyltransferase/glycogen phosphorylase"/>
    <property type="match status" value="1"/>
</dbReference>
<dbReference type="OrthoDB" id="512920at2759"/>
<comment type="similarity">
    <text evidence="5">Belongs to the glycosyltransferase 1 family. Bacterial/plant glycogen synthase subfamily.</text>
</comment>
<reference evidence="17" key="2">
    <citation type="submission" date="2020-11" db="EMBL/GenBank/DDBJ databases">
        <authorList>
            <person name="Cecchin M."/>
            <person name="Marcolungo L."/>
            <person name="Rossato M."/>
            <person name="Girolomoni L."/>
            <person name="Cosentino E."/>
            <person name="Cuine S."/>
            <person name="Li-Beisson Y."/>
            <person name="Delledonne M."/>
            <person name="Ballottari M."/>
        </authorList>
    </citation>
    <scope>NUCLEOTIDE SEQUENCE</scope>
    <source>
        <strain evidence="17">211/11P</strain>
        <tissue evidence="17">Whole cell</tissue>
    </source>
</reference>
<dbReference type="HAMAP" id="MF_00484">
    <property type="entry name" value="Glycogen_synth"/>
    <property type="match status" value="1"/>
</dbReference>
<keyword evidence="12" id="KW-0809">Transit peptide</keyword>
<dbReference type="InterPro" id="IPR011835">
    <property type="entry name" value="GS/SS"/>
</dbReference>
<reference evidence="17" key="1">
    <citation type="journal article" date="2019" name="Plant J.">
        <title>Chlorella vulgaris genome assembly and annotation reveals the molecular basis for metabolic acclimation to high light conditions.</title>
        <authorList>
            <person name="Cecchin M."/>
            <person name="Marcolungo L."/>
            <person name="Rossato M."/>
            <person name="Girolomoni L."/>
            <person name="Cosentino E."/>
            <person name="Cuine S."/>
            <person name="Li-Beisson Y."/>
            <person name="Delledonne M."/>
            <person name="Ballottari M."/>
        </authorList>
    </citation>
    <scope>NUCLEOTIDE SEQUENCE</scope>
    <source>
        <strain evidence="17">211/11P</strain>
    </source>
</reference>
<evidence type="ECO:0000256" key="8">
    <source>
        <dbReference type="ARBA" id="ARBA00022640"/>
    </source>
</evidence>
<evidence type="ECO:0000313" key="17">
    <source>
        <dbReference type="EMBL" id="KAI3429399.1"/>
    </source>
</evidence>
<feature type="region of interest" description="Disordered" evidence="14">
    <location>
        <begin position="978"/>
        <end position="1003"/>
    </location>
</feature>
<evidence type="ECO:0000256" key="14">
    <source>
        <dbReference type="SAM" id="MobiDB-lite"/>
    </source>
</evidence>
<keyword evidence="13" id="KW-0035">Amyloplast</keyword>
<keyword evidence="10" id="KW-0808">Transferase</keyword>
<dbReference type="GO" id="GO:0019252">
    <property type="term" value="P:starch biosynthetic process"/>
    <property type="evidence" value="ECO:0007669"/>
    <property type="project" value="UniProtKB-KW"/>
</dbReference>
<evidence type="ECO:0000259" key="15">
    <source>
        <dbReference type="Pfam" id="PF00534"/>
    </source>
</evidence>
<feature type="domain" description="Starch synthase catalytic" evidence="16">
    <location>
        <begin position="269"/>
        <end position="511"/>
    </location>
</feature>
<evidence type="ECO:0000256" key="3">
    <source>
        <dbReference type="ARBA" id="ARBA00004602"/>
    </source>
</evidence>
<dbReference type="GO" id="GO:0004373">
    <property type="term" value="F:alpha-1,4-glucan glucosyltransferase (UDP-glucose donor) activity"/>
    <property type="evidence" value="ECO:0007669"/>
    <property type="project" value="InterPro"/>
</dbReference>
<feature type="compositionally biased region" description="Pro residues" evidence="14">
    <location>
        <begin position="81"/>
        <end position="148"/>
    </location>
</feature>
<dbReference type="NCBIfam" id="TIGR02095">
    <property type="entry name" value="glgA"/>
    <property type="match status" value="1"/>
</dbReference>
<keyword evidence="9" id="KW-0328">Glycosyltransferase</keyword>
<evidence type="ECO:0000259" key="16">
    <source>
        <dbReference type="Pfam" id="PF08323"/>
    </source>
</evidence>
<dbReference type="GO" id="GO:0009507">
    <property type="term" value="C:chloroplast"/>
    <property type="evidence" value="ECO:0007669"/>
    <property type="project" value="UniProtKB-SubCell"/>
</dbReference>
<sequence>MLCAFPAPPPGAPTAASACRGRTGRLRIVAAAGGKIRRRKDGGPPPSSGDEDMWRLHQELLDQIEERKKAQQGLLQQLGHPMPPPAAAAPQAPPKPAAAAPPPSPPPVARAPPPPPAAAARPPPAAVRPPPPPAVRAAPPAQPPPAPATPTRAAAPPAAPPAPAAPAQPRPPPPAPPPPPRPVAAAPAAPPAPAPPPPAPAVRPPPVVPAVRPKVLEFPTTKPAAAAPRAVQPAPPPPPPPQPQEQEVTPLAPAAPQEPVKPPNPNAMNIVFVGSECAPWSKTGGLGDVMQALPKALAARGHRVMCIAPRYKCYDDAWETGVRHRMRVYDSDQEVGFFHAYQDGVDYVFIDHSSYLHWGDNIYGGSREEVLFRCALLSKAALEAPWVVPCGGAVYGEDNLVFVANDWHTSLLPFYLQAHYRDHGKYTYARSVLVLHNIAHQGRGPMDTLRLLEVPEQYTELFRLDDPVGGEHMNIMMAGVITAHRMIAVSHGYAWECQTQEGGWGLHGVFQDHAWKLRGVVNGIDYSEWNPTTDPHLKTDGYCNYDVDTLDKKNQCKMALQKELGLPVDANIPMLGFIGRLDYQKGVDLIRDNYEWLMSENVQLVLLGSGRDDLETALRDMESRNSNKCRGWVGFSVKMAHRITAGCDILMMPSRFEPCGLNQLYAMAYGTVPVVHAVGGLRDTVKPFNPFDNSGMGWIFDQADAGRFRNALGDALFTFRDHRTSFRGLQVRGMQQDLSWEHAAEQYEDVLAQELYDQPQEPVNEVGVRVEPFHLRRELSAGCFDPSGTYLEYERDELRDAYLESVEDQVQGTDPGSGWRLPYQNEPVAEPPPLAPEMLQPYLRRLLHLLQPGETVTAGLRQVSSQRRWALCCALSLVEWMRQVADKRSLRCRTGTDGPEGPVALLCRRLAGAGPVLDKFGNKEQARRFFQERVRSGHAVPPGNSAAFQELTEAAEVLFDHGLSKVYTACREELAQPSTAHHHLQSGTKAPSATTPVAESAIEAKQQAAVSAIPFPGKIGNPNDDEGSADSVPSGKVYGGTAAGGAAAYGFAAVLAEDVAEEVGVLPPPPQEVELGLGVVSAAPTAVELHEKQPHVQEQQLHVVPEGQAALEAALHGSFADGLP</sequence>
<keyword evidence="8" id="KW-0934">Plastid</keyword>
<evidence type="ECO:0000256" key="7">
    <source>
        <dbReference type="ARBA" id="ARBA00022528"/>
    </source>
</evidence>
<evidence type="ECO:0000256" key="1">
    <source>
        <dbReference type="ARBA" id="ARBA00001478"/>
    </source>
</evidence>
<feature type="domain" description="Glycosyl transferase family 1" evidence="15">
    <location>
        <begin position="573"/>
        <end position="712"/>
    </location>
</feature>
<feature type="compositionally biased region" description="Pro residues" evidence="14">
    <location>
        <begin position="233"/>
        <end position="243"/>
    </location>
</feature>
<dbReference type="PANTHER" id="PTHR45825:SF2">
    <property type="entry name" value="STARCH SYNTHASE 2, CHLOROPLASTIC_AMYLOPLASTIC"/>
    <property type="match status" value="1"/>
</dbReference>
<feature type="region of interest" description="Disordered" evidence="14">
    <location>
        <begin position="30"/>
        <end position="203"/>
    </location>
</feature>
<dbReference type="InterPro" id="IPR013534">
    <property type="entry name" value="Starch_synth_cat_dom"/>
</dbReference>
<dbReference type="CDD" id="cd03791">
    <property type="entry name" value="GT5_Glycogen_synthase_DULL1-like"/>
    <property type="match status" value="1"/>
</dbReference>
<comment type="pathway">
    <text evidence="4">Glycan biosynthesis; starch biosynthesis.</text>
</comment>
<evidence type="ECO:0000256" key="6">
    <source>
        <dbReference type="ARBA" id="ARBA00012588"/>
    </source>
</evidence>
<dbReference type="InterPro" id="IPR001296">
    <property type="entry name" value="Glyco_trans_1"/>
</dbReference>
<dbReference type="EMBL" id="SIDB01000008">
    <property type="protein sequence ID" value="KAI3429399.1"/>
    <property type="molecule type" value="Genomic_DNA"/>
</dbReference>
<evidence type="ECO:0000313" key="18">
    <source>
        <dbReference type="Proteomes" id="UP001055712"/>
    </source>
</evidence>
<feature type="compositionally biased region" description="Basic and acidic residues" evidence="14">
    <location>
        <begin position="52"/>
        <end position="69"/>
    </location>
</feature>
<organism evidence="17 18">
    <name type="scientific">Chlorella vulgaris</name>
    <name type="common">Green alga</name>
    <dbReference type="NCBI Taxonomy" id="3077"/>
    <lineage>
        <taxon>Eukaryota</taxon>
        <taxon>Viridiplantae</taxon>
        <taxon>Chlorophyta</taxon>
        <taxon>core chlorophytes</taxon>
        <taxon>Trebouxiophyceae</taxon>
        <taxon>Chlorellales</taxon>
        <taxon>Chlorellaceae</taxon>
        <taxon>Chlorella clade</taxon>
        <taxon>Chlorella</taxon>
    </lineage>
</organism>
<dbReference type="PANTHER" id="PTHR45825">
    <property type="entry name" value="GRANULE-BOUND STARCH SYNTHASE 1, CHLOROPLASTIC/AMYLOPLASTIC"/>
    <property type="match status" value="1"/>
</dbReference>
<dbReference type="Pfam" id="PF00534">
    <property type="entry name" value="Glycos_transf_1"/>
    <property type="match status" value="1"/>
</dbReference>
<dbReference type="Gene3D" id="3.40.50.2000">
    <property type="entry name" value="Glycogen Phosphorylase B"/>
    <property type="match status" value="2"/>
</dbReference>
<keyword evidence="11" id="KW-0750">Starch biosynthesis</keyword>
<keyword evidence="7" id="KW-0150">Chloroplast</keyword>
<evidence type="ECO:0000256" key="4">
    <source>
        <dbReference type="ARBA" id="ARBA00004727"/>
    </source>
</evidence>
<dbReference type="GO" id="GO:0009501">
    <property type="term" value="C:amyloplast"/>
    <property type="evidence" value="ECO:0007669"/>
    <property type="project" value="UniProtKB-SubCell"/>
</dbReference>
<dbReference type="FunFam" id="3.40.50.2000:FF:000048">
    <property type="entry name" value="Starch synthase, chloroplastic/amyloplastic"/>
    <property type="match status" value="1"/>
</dbReference>
<evidence type="ECO:0000256" key="5">
    <source>
        <dbReference type="ARBA" id="ARBA00010281"/>
    </source>
</evidence>
<gene>
    <name evidence="17" type="ORF">D9Q98_005494</name>
</gene>
<dbReference type="Pfam" id="PF08323">
    <property type="entry name" value="Glyco_transf_5"/>
    <property type="match status" value="1"/>
</dbReference>
<dbReference type="GO" id="GO:0010021">
    <property type="term" value="P:amylopectin biosynthetic process"/>
    <property type="evidence" value="ECO:0007669"/>
    <property type="project" value="UniProtKB-ARBA"/>
</dbReference>
<dbReference type="Proteomes" id="UP001055712">
    <property type="component" value="Unassembled WGS sequence"/>
</dbReference>
<evidence type="ECO:0000256" key="12">
    <source>
        <dbReference type="ARBA" id="ARBA00022946"/>
    </source>
</evidence>
<evidence type="ECO:0000256" key="10">
    <source>
        <dbReference type="ARBA" id="ARBA00022679"/>
    </source>
</evidence>
<comment type="catalytic activity">
    <reaction evidence="1">
        <text>[(1-&gt;4)-alpha-D-glucosyl](n) + ADP-alpha-D-glucose = [(1-&gt;4)-alpha-D-glucosyl](n+1) + ADP + H(+)</text>
        <dbReference type="Rhea" id="RHEA:18189"/>
        <dbReference type="Rhea" id="RHEA-COMP:9584"/>
        <dbReference type="Rhea" id="RHEA-COMP:9587"/>
        <dbReference type="ChEBI" id="CHEBI:15378"/>
        <dbReference type="ChEBI" id="CHEBI:15444"/>
        <dbReference type="ChEBI" id="CHEBI:57498"/>
        <dbReference type="ChEBI" id="CHEBI:456216"/>
        <dbReference type="EC" id="2.4.1.21"/>
    </reaction>
</comment>
<comment type="subcellular location">
    <subcellularLocation>
        <location evidence="3">Plastid</location>
        <location evidence="3">Amyloplast</location>
    </subcellularLocation>
    <subcellularLocation>
        <location evidence="2">Plastid</location>
        <location evidence="2">Chloroplast</location>
    </subcellularLocation>
</comment>
<evidence type="ECO:0000256" key="11">
    <source>
        <dbReference type="ARBA" id="ARBA00022922"/>
    </source>
</evidence>
<evidence type="ECO:0000256" key="9">
    <source>
        <dbReference type="ARBA" id="ARBA00022676"/>
    </source>
</evidence>
<accession>A0A9D4YW58</accession>
<evidence type="ECO:0000256" key="13">
    <source>
        <dbReference type="ARBA" id="ARBA00023234"/>
    </source>
</evidence>
<evidence type="ECO:0000256" key="2">
    <source>
        <dbReference type="ARBA" id="ARBA00004229"/>
    </source>
</evidence>
<proteinExistence type="inferred from homology"/>
<feature type="compositionally biased region" description="Pro residues" evidence="14">
    <location>
        <begin position="157"/>
        <end position="203"/>
    </location>
</feature>
<dbReference type="GO" id="GO:0009011">
    <property type="term" value="F:alpha-1,4-glucan glucosyltransferase (ADP-glucose donor) activity"/>
    <property type="evidence" value="ECO:0007669"/>
    <property type="project" value="UniProtKB-EC"/>
</dbReference>